<dbReference type="GO" id="GO:0051536">
    <property type="term" value="F:iron-sulfur cluster binding"/>
    <property type="evidence" value="ECO:0007669"/>
    <property type="project" value="UniProtKB-KW"/>
</dbReference>
<evidence type="ECO:0000256" key="8">
    <source>
        <dbReference type="ARBA" id="ARBA00023004"/>
    </source>
</evidence>
<dbReference type="GO" id="GO:0033543">
    <property type="term" value="P:fatty acid beta-oxidation, unsaturated, even number, reductase/isomerase pathway"/>
    <property type="evidence" value="ECO:0007669"/>
    <property type="project" value="TreeGrafter"/>
</dbReference>
<dbReference type="GO" id="GO:0010181">
    <property type="term" value="F:FMN binding"/>
    <property type="evidence" value="ECO:0007669"/>
    <property type="project" value="InterPro"/>
</dbReference>
<comment type="cofactor">
    <cofactor evidence="1">
        <name>FMN</name>
        <dbReference type="ChEBI" id="CHEBI:58210"/>
    </cofactor>
</comment>
<evidence type="ECO:0000256" key="2">
    <source>
        <dbReference type="ARBA" id="ARBA00001966"/>
    </source>
</evidence>
<dbReference type="InterPro" id="IPR001155">
    <property type="entry name" value="OxRdtase_FMN_N"/>
</dbReference>
<dbReference type="OrthoDB" id="9784632at2"/>
<sequence length="684" mass="74611">MKDVPSDPLLQPYRLKHLTLKNRIMTTSHEPAYPEDGMPKGRYRAYHAERARGGVALAMTAGSAAVSRDSPPVFNNILAYRDDVVPWIRELTDACHEHGCAVMIQLTHLGRRTNWNKGDWLPAVSPGPHREPAHRAFPKVMEDWDIARIIEDYADAAARMQAGGMDGVELYAGGHLLDQFWSPLTNALDGPYGADTLENRIRFTLDVLTAIRKRTGPEFIVGVRGTADEMQSGGITEDEGIAIATMLRDSGMVDFFNVNRGRIHTDPAMTQMIPVAGMRSAPHLDFAGGIRAATGLPTFHASRIQDVASARHAIAAGLLDMVGMTRAHMADPHIVQKIIDGREAEIRPCTGANYCLDRIYQGGMALCIHNAATGREETMPHRIAQADVAQRIVIVGAGPAGLEAARVAAERGHSVTVLEAADAPGGQIRLTARTPRRSEMLGIVDWRMAECERMGVEFHFNTFAEASDILSLSPDVVIVATGGMAHVQLYETKADQPHVITSWDILSGDVVPSGDVLIYDEAGDHAGLQAAEVALKAGARVEIMTPDRTFAPEVMAMNLVPYMKALQHDDVTFTVTQRLVGVERDGNRLCATIGTDYSDRQTRKPYDQIVVNYGTMPLADLYFELRDMSVNGGAVDHDALIAGRPQTVRTNPDGAFQLFRIGDAVAARNTHAAIYDALRLLKDI</sequence>
<evidence type="ECO:0000256" key="1">
    <source>
        <dbReference type="ARBA" id="ARBA00001917"/>
    </source>
</evidence>
<gene>
    <name evidence="12" type="ORF">SAMN04488095_0527</name>
</gene>
<feature type="domain" description="NADH:flavin oxidoreductase/NADH oxidase N-terminal" evidence="10">
    <location>
        <begin position="9"/>
        <end position="344"/>
    </location>
</feature>
<keyword evidence="8" id="KW-0408">Iron</keyword>
<dbReference type="PANTHER" id="PTHR42917:SF2">
    <property type="entry name" value="2,4-DIENOYL-COA REDUCTASE [(2E)-ENOYL-COA-PRODUCING]"/>
    <property type="match status" value="1"/>
</dbReference>
<comment type="similarity">
    <text evidence="3">In the N-terminal section; belongs to the NADH:flavin oxidoreductase/NADH oxidase family.</text>
</comment>
<dbReference type="SUPFAM" id="SSF51395">
    <property type="entry name" value="FMN-linked oxidoreductases"/>
    <property type="match status" value="1"/>
</dbReference>
<dbReference type="Proteomes" id="UP000199110">
    <property type="component" value="Unassembled WGS sequence"/>
</dbReference>
<evidence type="ECO:0000256" key="6">
    <source>
        <dbReference type="ARBA" id="ARBA00022723"/>
    </source>
</evidence>
<evidence type="ECO:0000313" key="12">
    <source>
        <dbReference type="EMBL" id="SFI33007.1"/>
    </source>
</evidence>
<dbReference type="PRINTS" id="PR00411">
    <property type="entry name" value="PNDRDTASEI"/>
</dbReference>
<dbReference type="PRINTS" id="PR00368">
    <property type="entry name" value="FADPNR"/>
</dbReference>
<evidence type="ECO:0000256" key="3">
    <source>
        <dbReference type="ARBA" id="ARBA00011048"/>
    </source>
</evidence>
<evidence type="ECO:0000259" key="10">
    <source>
        <dbReference type="Pfam" id="PF00724"/>
    </source>
</evidence>
<dbReference type="Pfam" id="PF07992">
    <property type="entry name" value="Pyr_redox_2"/>
    <property type="match status" value="1"/>
</dbReference>
<keyword evidence="4" id="KW-0285">Flavoprotein</keyword>
<accession>A0A1I3HBP9</accession>
<dbReference type="Gene3D" id="3.50.50.60">
    <property type="entry name" value="FAD/NAD(P)-binding domain"/>
    <property type="match status" value="1"/>
</dbReference>
<dbReference type="EMBL" id="FORA01000001">
    <property type="protein sequence ID" value="SFI33007.1"/>
    <property type="molecule type" value="Genomic_DNA"/>
</dbReference>
<keyword evidence="13" id="KW-1185">Reference proteome</keyword>
<dbReference type="InterPro" id="IPR023753">
    <property type="entry name" value="FAD/NAD-binding_dom"/>
</dbReference>
<evidence type="ECO:0008006" key="14">
    <source>
        <dbReference type="Google" id="ProtNLM"/>
    </source>
</evidence>
<dbReference type="Gene3D" id="3.40.50.720">
    <property type="entry name" value="NAD(P)-binding Rossmann-like Domain"/>
    <property type="match status" value="1"/>
</dbReference>
<reference evidence="12 13" key="1">
    <citation type="submission" date="2016-10" db="EMBL/GenBank/DDBJ databases">
        <authorList>
            <person name="de Groot N.N."/>
        </authorList>
    </citation>
    <scope>NUCLEOTIDE SEQUENCE [LARGE SCALE GENOMIC DNA]</scope>
    <source>
        <strain evidence="12 13">DSM 19073</strain>
    </source>
</reference>
<dbReference type="Gene3D" id="3.20.20.70">
    <property type="entry name" value="Aldolase class I"/>
    <property type="match status" value="1"/>
</dbReference>
<dbReference type="SUPFAM" id="SSF51905">
    <property type="entry name" value="FAD/NAD(P)-binding domain"/>
    <property type="match status" value="1"/>
</dbReference>
<feature type="domain" description="FAD/NAD(P)-binding" evidence="11">
    <location>
        <begin position="391"/>
        <end position="636"/>
    </location>
</feature>
<comment type="cofactor">
    <cofactor evidence="2">
        <name>[4Fe-4S] cluster</name>
        <dbReference type="ChEBI" id="CHEBI:49883"/>
    </cofactor>
</comment>
<evidence type="ECO:0000256" key="7">
    <source>
        <dbReference type="ARBA" id="ARBA00023002"/>
    </source>
</evidence>
<dbReference type="RefSeq" id="WP_092776832.1">
    <property type="nucleotide sequence ID" value="NZ_FORA01000001.1"/>
</dbReference>
<dbReference type="InterPro" id="IPR036188">
    <property type="entry name" value="FAD/NAD-bd_sf"/>
</dbReference>
<evidence type="ECO:0000256" key="5">
    <source>
        <dbReference type="ARBA" id="ARBA00022643"/>
    </source>
</evidence>
<keyword evidence="9" id="KW-0411">Iron-sulfur</keyword>
<dbReference type="GO" id="GO:0046872">
    <property type="term" value="F:metal ion binding"/>
    <property type="evidence" value="ECO:0007669"/>
    <property type="project" value="UniProtKB-KW"/>
</dbReference>
<dbReference type="AlphaFoldDB" id="A0A1I3HBP9"/>
<dbReference type="GO" id="GO:0008670">
    <property type="term" value="F:2,4-dienoyl-CoA reductase (NADPH) activity"/>
    <property type="evidence" value="ECO:0007669"/>
    <property type="project" value="TreeGrafter"/>
</dbReference>
<name>A0A1I3HBP9_9RHOB</name>
<keyword evidence="6" id="KW-0479">Metal-binding</keyword>
<evidence type="ECO:0000313" key="13">
    <source>
        <dbReference type="Proteomes" id="UP000199110"/>
    </source>
</evidence>
<organism evidence="12 13">
    <name type="scientific">Jannaschia pohangensis</name>
    <dbReference type="NCBI Taxonomy" id="390807"/>
    <lineage>
        <taxon>Bacteria</taxon>
        <taxon>Pseudomonadati</taxon>
        <taxon>Pseudomonadota</taxon>
        <taxon>Alphaproteobacteria</taxon>
        <taxon>Rhodobacterales</taxon>
        <taxon>Roseobacteraceae</taxon>
        <taxon>Jannaschia</taxon>
    </lineage>
</organism>
<protein>
    <recommendedName>
        <fullName evidence="14">2,4-dienoyl-CoA reductase</fullName>
    </recommendedName>
</protein>
<evidence type="ECO:0000259" key="11">
    <source>
        <dbReference type="Pfam" id="PF07992"/>
    </source>
</evidence>
<dbReference type="CDD" id="cd04734">
    <property type="entry name" value="OYE_like_3_FMN"/>
    <property type="match status" value="1"/>
</dbReference>
<evidence type="ECO:0000256" key="4">
    <source>
        <dbReference type="ARBA" id="ARBA00022630"/>
    </source>
</evidence>
<evidence type="ECO:0000256" key="9">
    <source>
        <dbReference type="ARBA" id="ARBA00023014"/>
    </source>
</evidence>
<proteinExistence type="inferred from homology"/>
<keyword evidence="7" id="KW-0560">Oxidoreductase</keyword>
<keyword evidence="5" id="KW-0288">FMN</keyword>
<dbReference type="STRING" id="390807.SAMN04488095_0527"/>
<dbReference type="Pfam" id="PF00724">
    <property type="entry name" value="Oxidored_FMN"/>
    <property type="match status" value="1"/>
</dbReference>
<dbReference type="InterPro" id="IPR013785">
    <property type="entry name" value="Aldolase_TIM"/>
</dbReference>
<dbReference type="InterPro" id="IPR051793">
    <property type="entry name" value="NADH:flavin_oxidoreductase"/>
</dbReference>
<dbReference type="PANTHER" id="PTHR42917">
    <property type="entry name" value="2,4-DIENOYL-COA REDUCTASE"/>
    <property type="match status" value="1"/>
</dbReference>